<evidence type="ECO:0000313" key="1">
    <source>
        <dbReference type="EMBL" id="SVC99446.1"/>
    </source>
</evidence>
<proteinExistence type="predicted"/>
<feature type="non-terminal residue" evidence="1">
    <location>
        <position position="25"/>
    </location>
</feature>
<gene>
    <name evidence="1" type="ORF">METZ01_LOCUS352300</name>
</gene>
<sequence length="25" mass="2801">MKPIVIYPILLLSLMVDVTAQVMDP</sequence>
<accession>A0A382RP74</accession>
<name>A0A382RP74_9ZZZZ</name>
<dbReference type="EMBL" id="UINC01123162">
    <property type="protein sequence ID" value="SVC99446.1"/>
    <property type="molecule type" value="Genomic_DNA"/>
</dbReference>
<protein>
    <submittedName>
        <fullName evidence="1">Uncharacterized protein</fullName>
    </submittedName>
</protein>
<dbReference type="AlphaFoldDB" id="A0A382RP74"/>
<reference evidence="1" key="1">
    <citation type="submission" date="2018-05" db="EMBL/GenBank/DDBJ databases">
        <authorList>
            <person name="Lanie J.A."/>
            <person name="Ng W.-L."/>
            <person name="Kazmierczak K.M."/>
            <person name="Andrzejewski T.M."/>
            <person name="Davidsen T.M."/>
            <person name="Wayne K.J."/>
            <person name="Tettelin H."/>
            <person name="Glass J.I."/>
            <person name="Rusch D."/>
            <person name="Podicherti R."/>
            <person name="Tsui H.-C.T."/>
            <person name="Winkler M.E."/>
        </authorList>
    </citation>
    <scope>NUCLEOTIDE SEQUENCE</scope>
</reference>
<organism evidence="1">
    <name type="scientific">marine metagenome</name>
    <dbReference type="NCBI Taxonomy" id="408172"/>
    <lineage>
        <taxon>unclassified sequences</taxon>
        <taxon>metagenomes</taxon>
        <taxon>ecological metagenomes</taxon>
    </lineage>
</organism>